<feature type="compositionally biased region" description="Polar residues" evidence="7">
    <location>
        <begin position="589"/>
        <end position="615"/>
    </location>
</feature>
<evidence type="ECO:0000256" key="1">
    <source>
        <dbReference type="ARBA" id="ARBA00004267"/>
    </source>
</evidence>
<feature type="domain" description="Pericentrin/AKAP-450 centrosomal targeting" evidence="8">
    <location>
        <begin position="1690"/>
        <end position="1744"/>
    </location>
</feature>
<feature type="coiled-coil region" evidence="6">
    <location>
        <begin position="1086"/>
        <end position="1141"/>
    </location>
</feature>
<keyword evidence="4 6" id="KW-0175">Coiled coil</keyword>
<feature type="compositionally biased region" description="Basic and acidic residues" evidence="7">
    <location>
        <begin position="777"/>
        <end position="787"/>
    </location>
</feature>
<feature type="region of interest" description="Disordered" evidence="7">
    <location>
        <begin position="1547"/>
        <end position="1576"/>
    </location>
</feature>
<dbReference type="GO" id="GO:0003682">
    <property type="term" value="F:chromatin binding"/>
    <property type="evidence" value="ECO:0007669"/>
    <property type="project" value="TreeGrafter"/>
</dbReference>
<feature type="region of interest" description="Disordered" evidence="7">
    <location>
        <begin position="1751"/>
        <end position="1772"/>
    </location>
</feature>
<dbReference type="Proteomes" id="UP000812966">
    <property type="component" value="Unassembled WGS sequence"/>
</dbReference>
<dbReference type="GO" id="GO:0005815">
    <property type="term" value="C:microtubule organizing center"/>
    <property type="evidence" value="ECO:0007669"/>
    <property type="project" value="UniProtKB-SubCell"/>
</dbReference>
<evidence type="ECO:0000256" key="2">
    <source>
        <dbReference type="ARBA" id="ARBA00022490"/>
    </source>
</evidence>
<keyword evidence="2" id="KW-0963">Cytoplasm</keyword>
<dbReference type="GO" id="GO:0000793">
    <property type="term" value="C:condensed chromosome"/>
    <property type="evidence" value="ECO:0007669"/>
    <property type="project" value="TreeGrafter"/>
</dbReference>
<dbReference type="InterPro" id="IPR019528">
    <property type="entry name" value="PACT_domain"/>
</dbReference>
<feature type="compositionally biased region" description="Basic and acidic residues" evidence="7">
    <location>
        <begin position="266"/>
        <end position="278"/>
    </location>
</feature>
<gene>
    <name evidence="9" type="ORF">FFLO_00669</name>
</gene>
<evidence type="ECO:0000256" key="6">
    <source>
        <dbReference type="SAM" id="Coils"/>
    </source>
</evidence>
<feature type="compositionally biased region" description="Low complexity" evidence="7">
    <location>
        <begin position="172"/>
        <end position="188"/>
    </location>
</feature>
<dbReference type="GO" id="GO:0000796">
    <property type="term" value="C:condensin complex"/>
    <property type="evidence" value="ECO:0007669"/>
    <property type="project" value="TreeGrafter"/>
</dbReference>
<feature type="region of interest" description="Disordered" evidence="7">
    <location>
        <begin position="775"/>
        <end position="810"/>
    </location>
</feature>
<evidence type="ECO:0000313" key="9">
    <source>
        <dbReference type="EMBL" id="KAG7571317.1"/>
    </source>
</evidence>
<evidence type="ECO:0000256" key="3">
    <source>
        <dbReference type="ARBA" id="ARBA00022553"/>
    </source>
</evidence>
<feature type="compositionally biased region" description="Low complexity" evidence="7">
    <location>
        <begin position="616"/>
        <end position="627"/>
    </location>
</feature>
<evidence type="ECO:0000313" key="10">
    <source>
        <dbReference type="Proteomes" id="UP000812966"/>
    </source>
</evidence>
<feature type="coiled-coil region" evidence="6">
    <location>
        <begin position="815"/>
        <end position="1057"/>
    </location>
</feature>
<reference evidence="9" key="1">
    <citation type="submission" date="2020-04" db="EMBL/GenBank/DDBJ databases">
        <title>Analysis of mating type loci in Filobasidium floriforme.</title>
        <authorList>
            <person name="Nowrousian M."/>
        </authorList>
    </citation>
    <scope>NUCLEOTIDE SEQUENCE</scope>
    <source>
        <strain evidence="9">CBS 6242</strain>
    </source>
</reference>
<keyword evidence="5" id="KW-0206">Cytoskeleton</keyword>
<protein>
    <recommendedName>
        <fullName evidence="8">Pericentrin/AKAP-450 centrosomal targeting domain-containing protein</fullName>
    </recommendedName>
</protein>
<feature type="coiled-coil region" evidence="6">
    <location>
        <begin position="1171"/>
        <end position="1230"/>
    </location>
</feature>
<feature type="region of interest" description="Disordered" evidence="7">
    <location>
        <begin position="707"/>
        <end position="732"/>
    </location>
</feature>
<evidence type="ECO:0000256" key="4">
    <source>
        <dbReference type="ARBA" id="ARBA00023054"/>
    </source>
</evidence>
<dbReference type="EMBL" id="JABELV010000008">
    <property type="protein sequence ID" value="KAG7571317.1"/>
    <property type="molecule type" value="Genomic_DNA"/>
</dbReference>
<evidence type="ECO:0000256" key="5">
    <source>
        <dbReference type="ARBA" id="ARBA00023212"/>
    </source>
</evidence>
<feature type="compositionally biased region" description="Basic and acidic residues" evidence="7">
    <location>
        <begin position="56"/>
        <end position="70"/>
    </location>
</feature>
<accession>A0A8K0NTH4</accession>
<feature type="region of interest" description="Disordered" evidence="7">
    <location>
        <begin position="251"/>
        <end position="410"/>
    </location>
</feature>
<name>A0A8K0NTH4_9TREE</name>
<sequence length="1772" mass="196920">MAGFDLANLDRSALQQRIALHEQHEDSLGSLPDLIDESNSSYPATTSGANTTSEGESSKDEIGRRDRGKENQSPTVGNVSEKSLGGKTENFVTPMLRKTLHATSPQEQTFTPPSHRSYIVPLNDGDTSGSSSSFSAGNGPITSTPVSYRPFRRSPLNESAGSTGPGEGSSSGGMLSSISTIRPALSARRALRSPPPGSDNMSAGTPAESAQTRRFASSLSRRTREKSGSGLGSFAQDVSLMDERSLSIATIQHVGDRQEGEEDYGFDSRELPDSREGSLNDLPDEASRQSSPALRGNWVDTRKRYSRAPRHTSTSPLGSPEPVELRNLPSPLRDDQSVSSAGFRRPESTVEDEDSREMRSTTPQEDVPRVPSLSKTEADGSDEDSGEFRRATETPVEQQDDGNLQITTPGRVSMRSSVSFGVGMTPGGLGVVDEEGESMEMVDDDDDLSLDLSGMPQEASSRQTMRRVSSHQELTTPMAANKMADLTAATSSSQFTTPGAARHLSRHASPMDRSYGGDLDRDLRDEDSVEASLPDLDQSRMSKADVGTTPKAALPRRFMSQSPAPSAAGGVEKSFMQDYVRTALETSVRKSTVSMNVSHARQSLGMSVTRPNNRWSSGSRSSTTSGSGRDELIATPELGQDEHEPSGISFRMDHSLARSMQRSVIGPFHRRLMETRGNLSASVLRGGDSDEGASNQSFVSIASSADLTSDKRGATSRSKGNTSLPTIGLDDIGTHEDRAQAPKIARHLHHMNEQLTAENQRLTEEMNLLRDQLQQADWERDERETRETGSSSVSLDRSKADSSFVRSTGARNEQVIRLQEQVGELEQTLRKTEDEYAQFKHETELKAAAASNGSDNAKIKELEDELDLQSQLLREHEDEADRLREELKDVKEANKVPHEEMVEALDLAATKERELSQQVQNLQWEKAAVEQEKERLRQVLESPDADEKERALQAQVGDLERQVQRLGDEIARREAKIADLEDEVEKARNEVIDRDEQLSARETEMDHLQQRLRAEEDAKINAEAALTDVEESNGAELERLTRDLDACKIELEQCYRNLDDCELALQEEGDDKKQIREAKALVDAASLEQQATIAELEDQLASARRATDDKATSVADIQAKLNTVEAALSASKTTIAALEAELAGQSPSRASTTSFIDRLSSLRAREDATIIDSLKTRLSHAQAEVLELQHARLESSPAQEAIVAARDAKIDALVIEKQELQEELRVTQARLADPETTPGPMRTTASMMGSPAPRSSLFNKHLANLKMPRTPATPGTMPEFSFLNRSMSEDDTEKSMVERYHELQIELQEAQKRFDGNFERLERANLTTFQMADRLAVETERVVALEKNVLEFRKRFDTVTQRLERVKCPDCEVQFDASKFADLDRSETSLLDLTPRPRTAQRDELKETIASLRSQYTILQEQVRVDRERVREQEQEIARLQRNAKMAEQAATTALRQAEADHDRQSAALRREKQSLETERKLLQAKFERTENTLRETQTQVRKVQQQLRETRTQLQETESKCRSIEAEHGLAKEDIARISKRLVETEQSNSRMAAETQARARKERDELTSAKAKLEAEQRRLTEALTDRQSDYEATKAQLQEKSKALARAESKLEARADNSTELRQELKQVEASLYRHKCEAEKFSQAVQALQADSNKMAADAVEMQTLRSERASADSMIKSLEEEIRRLETSLSDNERETLALIASMGYPSTIKSETPVKRSFKAVALAVRSTIRMKRAASIWSSEVAQRDRMLQGHQSAREPRTRTTSLN</sequence>
<proteinExistence type="predicted"/>
<evidence type="ECO:0000259" key="8">
    <source>
        <dbReference type="Pfam" id="PF10495"/>
    </source>
</evidence>
<dbReference type="GO" id="GO:0005737">
    <property type="term" value="C:cytoplasm"/>
    <property type="evidence" value="ECO:0007669"/>
    <property type="project" value="UniProtKB-ARBA"/>
</dbReference>
<dbReference type="GO" id="GO:0000785">
    <property type="term" value="C:chromatin"/>
    <property type="evidence" value="ECO:0007669"/>
    <property type="project" value="TreeGrafter"/>
</dbReference>
<dbReference type="PANTHER" id="PTHR43941">
    <property type="entry name" value="STRUCTURAL MAINTENANCE OF CHROMOSOMES PROTEIN 2"/>
    <property type="match status" value="1"/>
</dbReference>
<feature type="compositionally biased region" description="Polar residues" evidence="7">
    <location>
        <begin position="37"/>
        <end position="55"/>
    </location>
</feature>
<feature type="compositionally biased region" description="Basic and acidic residues" evidence="7">
    <location>
        <begin position="1751"/>
        <end position="1766"/>
    </location>
</feature>
<feature type="region of interest" description="Disordered" evidence="7">
    <location>
        <begin position="490"/>
        <end position="570"/>
    </location>
</feature>
<feature type="compositionally biased region" description="Basic and acidic residues" evidence="7">
    <location>
        <begin position="1559"/>
        <end position="1576"/>
    </location>
</feature>
<feature type="compositionally biased region" description="Polar residues" evidence="7">
    <location>
        <begin position="199"/>
        <end position="220"/>
    </location>
</feature>
<evidence type="ECO:0000256" key="7">
    <source>
        <dbReference type="SAM" id="MobiDB-lite"/>
    </source>
</evidence>
<feature type="compositionally biased region" description="Polar residues" evidence="7">
    <location>
        <begin position="715"/>
        <end position="725"/>
    </location>
</feature>
<dbReference type="Pfam" id="PF10495">
    <property type="entry name" value="PACT_coil_coil"/>
    <property type="match status" value="1"/>
</dbReference>
<feature type="compositionally biased region" description="Polar residues" evidence="7">
    <location>
        <begin position="101"/>
        <end position="114"/>
    </location>
</feature>
<dbReference type="PANTHER" id="PTHR43941:SF1">
    <property type="entry name" value="STRUCTURAL MAINTENANCE OF CHROMOSOMES PROTEIN 2"/>
    <property type="match status" value="1"/>
</dbReference>
<feature type="coiled-coil region" evidence="6">
    <location>
        <begin position="1402"/>
        <end position="1528"/>
    </location>
</feature>
<feature type="region of interest" description="Disordered" evidence="7">
    <location>
        <begin position="24"/>
        <end position="239"/>
    </location>
</feature>
<dbReference type="GO" id="GO:0007076">
    <property type="term" value="P:mitotic chromosome condensation"/>
    <property type="evidence" value="ECO:0007669"/>
    <property type="project" value="TreeGrafter"/>
</dbReference>
<comment type="caution">
    <text evidence="9">The sequence shown here is derived from an EMBL/GenBank/DDBJ whole genome shotgun (WGS) entry which is preliminary data.</text>
</comment>
<feature type="region of interest" description="Disordered" evidence="7">
    <location>
        <begin position="589"/>
        <end position="647"/>
    </location>
</feature>
<keyword evidence="3" id="KW-0597">Phosphoprotein</keyword>
<feature type="compositionally biased region" description="Polar residues" evidence="7">
    <location>
        <begin position="395"/>
        <end position="410"/>
    </location>
</feature>
<comment type="subcellular location">
    <subcellularLocation>
        <location evidence="1">Cytoplasm</location>
        <location evidence="1">Cytoskeleton</location>
        <location evidence="1">Microtubule organizing center</location>
    </subcellularLocation>
</comment>
<keyword evidence="10" id="KW-1185">Reference proteome</keyword>
<organism evidence="9 10">
    <name type="scientific">Filobasidium floriforme</name>
    <dbReference type="NCBI Taxonomy" id="5210"/>
    <lineage>
        <taxon>Eukaryota</taxon>
        <taxon>Fungi</taxon>
        <taxon>Dikarya</taxon>
        <taxon>Basidiomycota</taxon>
        <taxon>Agaricomycotina</taxon>
        <taxon>Tremellomycetes</taxon>
        <taxon>Filobasidiales</taxon>
        <taxon>Filobasidiaceae</taxon>
        <taxon>Filobasidium</taxon>
    </lineage>
</organism>
<feature type="compositionally biased region" description="Polar residues" evidence="7">
    <location>
        <begin position="71"/>
        <end position="81"/>
    </location>
</feature>
<feature type="coiled-coil region" evidence="6">
    <location>
        <begin position="1666"/>
        <end position="1700"/>
    </location>
</feature>